<gene>
    <name evidence="1" type="ORF">CBA19CS22_17730</name>
</gene>
<evidence type="ECO:0000313" key="2">
    <source>
        <dbReference type="Proteomes" id="UP001055013"/>
    </source>
</evidence>
<comment type="caution">
    <text evidence="1">The sequence shown here is derived from an EMBL/GenBank/DDBJ whole genome shotgun (WGS) entry which is preliminary data.</text>
</comment>
<protein>
    <submittedName>
        <fullName evidence="1">Uncharacterized protein</fullName>
    </submittedName>
</protein>
<organism evidence="1 2">
    <name type="scientific">Caballeronia novacaledonica</name>
    <dbReference type="NCBI Taxonomy" id="1544861"/>
    <lineage>
        <taxon>Bacteria</taxon>
        <taxon>Pseudomonadati</taxon>
        <taxon>Pseudomonadota</taxon>
        <taxon>Betaproteobacteria</taxon>
        <taxon>Burkholderiales</taxon>
        <taxon>Burkholderiaceae</taxon>
        <taxon>Caballeronia</taxon>
    </lineage>
</organism>
<proteinExistence type="predicted"/>
<dbReference type="EMBL" id="BPUR01000009">
    <property type="protein sequence ID" value="GJH18410.1"/>
    <property type="molecule type" value="Genomic_DNA"/>
</dbReference>
<keyword evidence="2" id="KW-1185">Reference proteome</keyword>
<evidence type="ECO:0000313" key="1">
    <source>
        <dbReference type="EMBL" id="GJH18410.1"/>
    </source>
</evidence>
<name>A0ACB5QTB7_9BURK</name>
<sequence>MHGFQLLHRQELAKQNPLLADGKAYFCDVLFQATAETLQTIAADHRHLGAIVGFIAILHTWGQNLMHHPHLHCVVPGGGLSLDSARWVACRPDFFLPVQALSRLFRRLFLERLQAAYNAGALRFFSSPAHLSDRSEFARYLSHPRTIDWVVYAKEPFGGPQQMLDHLGRYTHRVAISNNRLLDVDVCIKYSALSRLFDIKLGAVSFFCSKCWRRRNRNRGR</sequence>
<reference evidence="1" key="1">
    <citation type="submission" date="2021-09" db="EMBL/GenBank/DDBJ databases">
        <title>Isolation and characterization of 3-chlorobenzoate degrading bacteria from soils in Shizuoka.</title>
        <authorList>
            <person name="Ifat A."/>
            <person name="Ogawa N."/>
            <person name="Kimbara K."/>
            <person name="Moriuchi R."/>
            <person name="Dohra H."/>
            <person name="Shintani M."/>
        </authorList>
    </citation>
    <scope>NUCLEOTIDE SEQUENCE</scope>
    <source>
        <strain evidence="1">19CS2-2</strain>
    </source>
</reference>
<accession>A0ACB5QTB7</accession>
<dbReference type="Proteomes" id="UP001055013">
    <property type="component" value="Unassembled WGS sequence"/>
</dbReference>